<evidence type="ECO:0000256" key="3">
    <source>
        <dbReference type="ARBA" id="ARBA00022538"/>
    </source>
</evidence>
<feature type="domain" description="Cation/H(+) antiporter central" evidence="7">
    <location>
        <begin position="279"/>
        <end position="402"/>
    </location>
</feature>
<evidence type="ECO:0000313" key="8">
    <source>
        <dbReference type="EMBL" id="OAY51514.1"/>
    </source>
</evidence>
<evidence type="ECO:0000256" key="4">
    <source>
        <dbReference type="ARBA" id="ARBA00022958"/>
    </source>
</evidence>
<keyword evidence="2" id="KW-0813">Transport</keyword>
<evidence type="ECO:0000256" key="2">
    <source>
        <dbReference type="ARBA" id="ARBA00022448"/>
    </source>
</evidence>
<gene>
    <name evidence="8" type="ORF">MANES_04G013100</name>
</gene>
<dbReference type="InterPro" id="IPR057291">
    <property type="entry name" value="CHX17_2nd"/>
</dbReference>
<feature type="transmembrane region" description="Helical" evidence="6">
    <location>
        <begin position="172"/>
        <end position="192"/>
    </location>
</feature>
<name>A0A2C9VYN0_MANES</name>
<feature type="transmembrane region" description="Helical" evidence="6">
    <location>
        <begin position="199"/>
        <end position="220"/>
    </location>
</feature>
<keyword evidence="6" id="KW-1133">Transmembrane helix</keyword>
<organism evidence="8">
    <name type="scientific">Manihot esculenta</name>
    <name type="common">Cassava</name>
    <name type="synonym">Jatropha manihot</name>
    <dbReference type="NCBI Taxonomy" id="3983"/>
    <lineage>
        <taxon>Eukaryota</taxon>
        <taxon>Viridiplantae</taxon>
        <taxon>Streptophyta</taxon>
        <taxon>Embryophyta</taxon>
        <taxon>Tracheophyta</taxon>
        <taxon>Spermatophyta</taxon>
        <taxon>Magnoliopsida</taxon>
        <taxon>eudicotyledons</taxon>
        <taxon>Gunneridae</taxon>
        <taxon>Pentapetalae</taxon>
        <taxon>rosids</taxon>
        <taxon>fabids</taxon>
        <taxon>Malpighiales</taxon>
        <taxon>Euphorbiaceae</taxon>
        <taxon>Crotonoideae</taxon>
        <taxon>Manihoteae</taxon>
        <taxon>Manihot</taxon>
    </lineage>
</organism>
<proteinExistence type="predicted"/>
<sequence length="444" mass="48965">MDSPLTENRGENSPIFGHGAFYRWLARPPSEAKGDSKTPPCSAAEHEVRRSNLDFPLCFPVIAYLVDNQPNITNSEFGRLGLSSALVADVLGNLCTILLSLVKSSNLYSSIENTVPLLVYLLVLVFILRPAMFWVIRRTPERKPINTSFINTIVALAFASEVYFYFVDQIQFLGPFIFGLAVPAGAPLGSALVEKFTPFCIGVLLNLQVTTSMMRAYLWLSISQITKLKRFIAAILMINAPNSELRVLSGIHRPDNVDSVVKLIDVCNPTKESPISVSVLHLIKLVGRSTPVLISHPKQKPISISSSQQVIYAFNLYEQTKWNTVSVQTFTAISSSKLMHEDICTLALDRLTPLILVPLHRTWSIHGTIESEDQTLRALNCKVPAKAPCSVGIFFDRGRYGQRSIRTSVVSVVSMCMIFSGGSDDLEALSLAKRMAKSSNTASL</sequence>
<dbReference type="EMBL" id="CM004390">
    <property type="protein sequence ID" value="OAY51514.1"/>
    <property type="molecule type" value="Genomic_DNA"/>
</dbReference>
<keyword evidence="6" id="KW-0812">Transmembrane</keyword>
<keyword evidence="6" id="KW-0472">Membrane</keyword>
<evidence type="ECO:0000256" key="1">
    <source>
        <dbReference type="ARBA" id="ARBA00004141"/>
    </source>
</evidence>
<dbReference type="PANTHER" id="PTHR32468:SF134">
    <property type="entry name" value="CATION_H+ EXCHANGER DOMAIN-CONTAINING PROTEIN"/>
    <property type="match status" value="1"/>
</dbReference>
<comment type="subcellular location">
    <subcellularLocation>
        <location evidence="1">Membrane</location>
        <topology evidence="1">Multi-pass membrane protein</topology>
    </subcellularLocation>
</comment>
<evidence type="ECO:0000256" key="6">
    <source>
        <dbReference type="SAM" id="Phobius"/>
    </source>
</evidence>
<feature type="transmembrane region" description="Helical" evidence="6">
    <location>
        <begin position="117"/>
        <end position="136"/>
    </location>
</feature>
<keyword evidence="5" id="KW-0406">Ion transport</keyword>
<accession>A0A2C9VYN0</accession>
<dbReference type="PANTHER" id="PTHR32468">
    <property type="entry name" value="CATION/H + ANTIPORTER"/>
    <property type="match status" value="1"/>
</dbReference>
<keyword evidence="4" id="KW-0630">Potassium</keyword>
<feature type="transmembrane region" description="Helical" evidence="6">
    <location>
        <begin position="80"/>
        <end position="102"/>
    </location>
</feature>
<dbReference type="Gene3D" id="1.20.1530.20">
    <property type="match status" value="1"/>
</dbReference>
<dbReference type="GO" id="GO:0006813">
    <property type="term" value="P:potassium ion transport"/>
    <property type="evidence" value="ECO:0007669"/>
    <property type="project" value="UniProtKB-KW"/>
</dbReference>
<protein>
    <recommendedName>
        <fullName evidence="7">Cation/H(+) antiporter central domain-containing protein</fullName>
    </recommendedName>
</protein>
<dbReference type="InterPro" id="IPR038770">
    <property type="entry name" value="Na+/solute_symporter_sf"/>
</dbReference>
<evidence type="ECO:0000259" key="7">
    <source>
        <dbReference type="Pfam" id="PF23256"/>
    </source>
</evidence>
<dbReference type="Pfam" id="PF23256">
    <property type="entry name" value="CHX17_2nd"/>
    <property type="match status" value="1"/>
</dbReference>
<keyword evidence="3" id="KW-0633">Potassium transport</keyword>
<dbReference type="AlphaFoldDB" id="A0A2C9VYN0"/>
<feature type="transmembrane region" description="Helical" evidence="6">
    <location>
        <begin position="148"/>
        <end position="166"/>
    </location>
</feature>
<dbReference type="GO" id="GO:0016020">
    <property type="term" value="C:membrane"/>
    <property type="evidence" value="ECO:0007669"/>
    <property type="project" value="UniProtKB-SubCell"/>
</dbReference>
<reference evidence="8" key="1">
    <citation type="submission" date="2016-02" db="EMBL/GenBank/DDBJ databases">
        <title>WGS assembly of Manihot esculenta.</title>
        <authorList>
            <person name="Bredeson J.V."/>
            <person name="Prochnik S.E."/>
            <person name="Lyons J.B."/>
            <person name="Schmutz J."/>
            <person name="Grimwood J."/>
            <person name="Vrebalov J."/>
            <person name="Bart R.S."/>
            <person name="Amuge T."/>
            <person name="Ferguson M.E."/>
            <person name="Green R."/>
            <person name="Putnam N."/>
            <person name="Stites J."/>
            <person name="Rounsley S."/>
            <person name="Rokhsar D.S."/>
        </authorList>
    </citation>
    <scope>NUCLEOTIDE SEQUENCE [LARGE SCALE GENOMIC DNA]</scope>
    <source>
        <tissue evidence="8">Leaf</tissue>
    </source>
</reference>
<dbReference type="InterPro" id="IPR050794">
    <property type="entry name" value="CPA2_transporter"/>
</dbReference>
<evidence type="ECO:0000256" key="5">
    <source>
        <dbReference type="ARBA" id="ARBA00023065"/>
    </source>
</evidence>